<comment type="caution">
    <text evidence="1">The sequence shown here is derived from an EMBL/GenBank/DDBJ whole genome shotgun (WGS) entry which is preliminary data.</text>
</comment>
<name>A0ABT0PMR5_9FLAO</name>
<gene>
    <name evidence="1" type="ORF">M3P19_00890</name>
</gene>
<protein>
    <submittedName>
        <fullName evidence="1">Uncharacterized protein</fullName>
    </submittedName>
</protein>
<accession>A0ABT0PMR5</accession>
<keyword evidence="2" id="KW-1185">Reference proteome</keyword>
<reference evidence="1 2" key="1">
    <citation type="submission" date="2022-05" db="EMBL/GenBank/DDBJ databases">
        <authorList>
            <person name="Park J.-S."/>
        </authorList>
    </citation>
    <scope>NUCLEOTIDE SEQUENCE [LARGE SCALE GENOMIC DNA]</scope>
    <source>
        <strain evidence="1 2">2012CJ35-5</strain>
    </source>
</reference>
<organism evidence="1 2">
    <name type="scientific">Flagellimonas spongiicola</name>
    <dbReference type="NCBI Taxonomy" id="2942208"/>
    <lineage>
        <taxon>Bacteria</taxon>
        <taxon>Pseudomonadati</taxon>
        <taxon>Bacteroidota</taxon>
        <taxon>Flavobacteriia</taxon>
        <taxon>Flavobacteriales</taxon>
        <taxon>Flavobacteriaceae</taxon>
        <taxon>Flagellimonas</taxon>
    </lineage>
</organism>
<dbReference type="Proteomes" id="UP001203607">
    <property type="component" value="Unassembled WGS sequence"/>
</dbReference>
<proteinExistence type="predicted"/>
<sequence length="63" mass="7654">MKIQETDDFKQVIWKNYLEHSNGMTMREYATKEKKMLLMGNYGVEEYHIPVKAYIDFLDELIY</sequence>
<evidence type="ECO:0000313" key="2">
    <source>
        <dbReference type="Proteomes" id="UP001203607"/>
    </source>
</evidence>
<dbReference type="EMBL" id="JAMFMA010000001">
    <property type="protein sequence ID" value="MCL6272541.1"/>
    <property type="molecule type" value="Genomic_DNA"/>
</dbReference>
<evidence type="ECO:0000313" key="1">
    <source>
        <dbReference type="EMBL" id="MCL6272541.1"/>
    </source>
</evidence>
<dbReference type="RefSeq" id="WP_249655728.1">
    <property type="nucleotide sequence ID" value="NZ_JAMFMA010000001.1"/>
</dbReference>